<dbReference type="InterPro" id="IPR036866">
    <property type="entry name" value="RibonucZ/Hydroxyglut_hydro"/>
</dbReference>
<evidence type="ECO:0000259" key="1">
    <source>
        <dbReference type="SMART" id="SM00849"/>
    </source>
</evidence>
<protein>
    <submittedName>
        <fullName evidence="2">MBL fold metallo-hydrolase</fullName>
    </submittedName>
</protein>
<dbReference type="EMBL" id="RYFG02000004">
    <property type="protein sequence ID" value="TRX03840.1"/>
    <property type="molecule type" value="Genomic_DNA"/>
</dbReference>
<organism evidence="2 3">
    <name type="scientific">Candidatus Methylobacter oryzae</name>
    <dbReference type="NCBI Taxonomy" id="2497749"/>
    <lineage>
        <taxon>Bacteria</taxon>
        <taxon>Pseudomonadati</taxon>
        <taxon>Pseudomonadota</taxon>
        <taxon>Gammaproteobacteria</taxon>
        <taxon>Methylococcales</taxon>
        <taxon>Methylococcaceae</taxon>
        <taxon>Methylobacter</taxon>
    </lineage>
</organism>
<feature type="domain" description="Metallo-beta-lactamase" evidence="1">
    <location>
        <begin position="23"/>
        <end position="180"/>
    </location>
</feature>
<sequence length="201" mass="22441">MKQLHRKDLFGWSQFNPERNLDFHSVLWVRDGGNVVIDPLPMSEHDHSHLQSLGGVNFIVITNSDHCRDAEHIAEVTGAAIYGPAAEEETFPLECARWIHDHEEIVPGLIAYQLNGSKTPGELALFLEHSTLITGDLIRCHIAGELCMLPDEKLADKRKAIQSVKRIADVPDIKAVLTGDGWPLFNHGSEALHRLARSLNH</sequence>
<evidence type="ECO:0000313" key="2">
    <source>
        <dbReference type="EMBL" id="TRX03840.1"/>
    </source>
</evidence>
<accession>A0ABY3CK15</accession>
<comment type="caution">
    <text evidence="2">The sequence shown here is derived from an EMBL/GenBank/DDBJ whole genome shotgun (WGS) entry which is preliminary data.</text>
</comment>
<proteinExistence type="predicted"/>
<gene>
    <name evidence="2" type="ORF">EKO24_000155</name>
</gene>
<name>A0ABY3CK15_9GAMM</name>
<dbReference type="Proteomes" id="UP000733744">
    <property type="component" value="Unassembled WGS sequence"/>
</dbReference>
<dbReference type="RefSeq" id="WP_127029636.1">
    <property type="nucleotide sequence ID" value="NZ_RYFG02000004.1"/>
</dbReference>
<dbReference type="SUPFAM" id="SSF56281">
    <property type="entry name" value="Metallo-hydrolase/oxidoreductase"/>
    <property type="match status" value="1"/>
</dbReference>
<evidence type="ECO:0000313" key="3">
    <source>
        <dbReference type="Proteomes" id="UP000733744"/>
    </source>
</evidence>
<dbReference type="Gene3D" id="3.60.15.10">
    <property type="entry name" value="Ribonuclease Z/Hydroxyacylglutathione hydrolase-like"/>
    <property type="match status" value="1"/>
</dbReference>
<reference evidence="2 3" key="1">
    <citation type="journal article" date="2019" name="Antonie Van Leeuwenhoek">
        <title>Description of 'Ca. Methylobacter oryzae' KRF1, a novel species from the environmentally important Methylobacter clade 2.</title>
        <authorList>
            <person name="Khatri K."/>
            <person name="Mohite J.A."/>
            <person name="Pandit P.S."/>
            <person name="Bahulikar R."/>
            <person name="Rahalkar M.C."/>
        </authorList>
    </citation>
    <scope>NUCLEOTIDE SEQUENCE [LARGE SCALE GENOMIC DNA]</scope>
    <source>
        <strain evidence="2 3">KRF1</strain>
    </source>
</reference>
<keyword evidence="3" id="KW-1185">Reference proteome</keyword>
<dbReference type="InterPro" id="IPR001279">
    <property type="entry name" value="Metallo-B-lactamas"/>
</dbReference>
<dbReference type="SMART" id="SM00849">
    <property type="entry name" value="Lactamase_B"/>
    <property type="match status" value="1"/>
</dbReference>
<dbReference type="Pfam" id="PF14597">
    <property type="entry name" value="Lactamase_B_5"/>
    <property type="match status" value="1"/>
</dbReference>